<gene>
    <name evidence="2" type="ORF">DSL72_009513</name>
</gene>
<protein>
    <submittedName>
        <fullName evidence="2">Uncharacterized protein</fullName>
    </submittedName>
</protein>
<name>A0A8A3PRC1_9HELO</name>
<feature type="transmembrane region" description="Helical" evidence="1">
    <location>
        <begin position="59"/>
        <end position="83"/>
    </location>
</feature>
<keyword evidence="3" id="KW-1185">Reference proteome</keyword>
<keyword evidence="1" id="KW-0472">Membrane</keyword>
<evidence type="ECO:0000256" key="1">
    <source>
        <dbReference type="SAM" id="Phobius"/>
    </source>
</evidence>
<organism evidence="2 3">
    <name type="scientific">Monilinia vaccinii-corymbosi</name>
    <dbReference type="NCBI Taxonomy" id="61207"/>
    <lineage>
        <taxon>Eukaryota</taxon>
        <taxon>Fungi</taxon>
        <taxon>Dikarya</taxon>
        <taxon>Ascomycota</taxon>
        <taxon>Pezizomycotina</taxon>
        <taxon>Leotiomycetes</taxon>
        <taxon>Helotiales</taxon>
        <taxon>Sclerotiniaceae</taxon>
        <taxon>Monilinia</taxon>
    </lineage>
</organism>
<keyword evidence="1" id="KW-0812">Transmembrane</keyword>
<evidence type="ECO:0000313" key="2">
    <source>
        <dbReference type="EMBL" id="QSZ37415.1"/>
    </source>
</evidence>
<reference evidence="2" key="1">
    <citation type="submission" date="2020-10" db="EMBL/GenBank/DDBJ databases">
        <title>Genome Sequence of Monilinia vaccinii-corymbosi Sheds Light on Mummy Berry Disease Infection of Blueberry and Mating Type.</title>
        <authorList>
            <person name="Yow A.G."/>
            <person name="Zhang Y."/>
            <person name="Bansal K."/>
            <person name="Eacker S.M."/>
            <person name="Sullivan S."/>
            <person name="Liachko I."/>
            <person name="Cubeta M.A."/>
            <person name="Rollins J.A."/>
            <person name="Ashrafi H."/>
        </authorList>
    </citation>
    <scope>NUCLEOTIDE SEQUENCE</scope>
    <source>
        <strain evidence="2">RL-1</strain>
    </source>
</reference>
<dbReference type="Proteomes" id="UP000672032">
    <property type="component" value="Chromosome 8"/>
</dbReference>
<sequence length="192" mass="21633">MEMEMLDREEWSSRVRMGEGEDEGEGGVERGLMVREMRGAGGGKKKVERGWINWDRWGVCVGFVLSNILLFIPLAYLIATHLIPAPWRWMGFIVCHHVMLTAGYEVAMDIRDGWVEEMEGEAELERWDRVVEGLEAMLEGSRRGTGRERLVVGAEADAVARVLRVGGPFEGVWRTGVVEVGEGEGKEARRED</sequence>
<keyword evidence="1" id="KW-1133">Transmembrane helix</keyword>
<dbReference type="AlphaFoldDB" id="A0A8A3PRC1"/>
<dbReference type="EMBL" id="CP063412">
    <property type="protein sequence ID" value="QSZ37415.1"/>
    <property type="molecule type" value="Genomic_DNA"/>
</dbReference>
<dbReference type="OrthoDB" id="3554976at2759"/>
<proteinExistence type="predicted"/>
<feature type="transmembrane region" description="Helical" evidence="1">
    <location>
        <begin position="89"/>
        <end position="107"/>
    </location>
</feature>
<evidence type="ECO:0000313" key="3">
    <source>
        <dbReference type="Proteomes" id="UP000672032"/>
    </source>
</evidence>
<accession>A0A8A3PRC1</accession>